<reference evidence="10" key="1">
    <citation type="submission" date="2022-01" db="EMBL/GenBank/DDBJ databases">
        <authorList>
            <person name="King R."/>
        </authorList>
    </citation>
    <scope>NUCLEOTIDE SEQUENCE</scope>
</reference>
<dbReference type="GO" id="GO:0005737">
    <property type="term" value="C:cytoplasm"/>
    <property type="evidence" value="ECO:0007669"/>
    <property type="project" value="UniProtKB-SubCell"/>
</dbReference>
<evidence type="ECO:0000313" key="11">
    <source>
        <dbReference type="Proteomes" id="UP001152799"/>
    </source>
</evidence>
<evidence type="ECO:0000256" key="8">
    <source>
        <dbReference type="ARBA" id="ARBA00053555"/>
    </source>
</evidence>
<sequence>MVFKCQSDSYLKEFVSKVVSCDKVPPDPKKPPKEDQYEVILEDTILFPEGGGQPCDYGFLNSIPVNKVIRKADKAIHITKEGFSLGQEVKQTIDWKRRFDHMQQHSGQHLITALIDKEFEFPTVSWWLGEDVSYIELDTKSITENQIREAEGKINELIRNGKKVTVEVYTKDTPEEELKQVRARGLPEDHKGDIRVINIEDLERNMCCGTHVTNLSQLQMVKLLHSEKSKRKDKTFLYFLVGNRVLDKLSQCIDTERKLTTILKNNSLQHPDLVEKLQKNVKTLTKNLQIANRDAALIIAEKLKNSTTNYFSMFREIGDVDFINTLIRECAKRKDLLLFLGVGDPKTVGNFVLYGPENDVKCLGQEVCNILEGKGALNGNKYFAKANKMLNWDKADAFIKDYLKNE</sequence>
<dbReference type="InterPro" id="IPR012947">
    <property type="entry name" value="tRNA_SAD"/>
</dbReference>
<dbReference type="FunFam" id="2.40.30.130:FF:000003">
    <property type="entry name" value="alanyl-tRNA editing protein Aarsd1"/>
    <property type="match status" value="1"/>
</dbReference>
<dbReference type="AlphaFoldDB" id="A0A9N9MER9"/>
<evidence type="ECO:0000256" key="3">
    <source>
        <dbReference type="ARBA" id="ARBA00008429"/>
    </source>
</evidence>
<dbReference type="PANTHER" id="PTHR43462">
    <property type="entry name" value="ALANYL-TRNA EDITING PROTEIN"/>
    <property type="match status" value="1"/>
</dbReference>
<dbReference type="InterPro" id="IPR009000">
    <property type="entry name" value="Transl_B-barrel_sf"/>
</dbReference>
<evidence type="ECO:0000256" key="6">
    <source>
        <dbReference type="ARBA" id="ARBA00022833"/>
    </source>
</evidence>
<accession>A0A9N9MER9</accession>
<comment type="cofactor">
    <cofactor evidence="1">
        <name>Zn(2+)</name>
        <dbReference type="ChEBI" id="CHEBI:29105"/>
    </cofactor>
</comment>
<dbReference type="Pfam" id="PF07973">
    <property type="entry name" value="tRNA_SAD"/>
    <property type="match status" value="1"/>
</dbReference>
<dbReference type="Proteomes" id="UP001152799">
    <property type="component" value="Chromosome 10"/>
</dbReference>
<dbReference type="SUPFAM" id="SSF55186">
    <property type="entry name" value="ThrRS/AlaRS common domain"/>
    <property type="match status" value="1"/>
</dbReference>
<evidence type="ECO:0000256" key="4">
    <source>
        <dbReference type="ARBA" id="ARBA00022490"/>
    </source>
</evidence>
<evidence type="ECO:0000256" key="1">
    <source>
        <dbReference type="ARBA" id="ARBA00001947"/>
    </source>
</evidence>
<feature type="domain" description="Threonyl/alanyl tRNA synthetase SAD" evidence="9">
    <location>
        <begin position="194"/>
        <end position="238"/>
    </location>
</feature>
<dbReference type="InterPro" id="IPR051335">
    <property type="entry name" value="Alanyl-tRNA_Editing_Enzymes"/>
</dbReference>
<comment type="subcellular location">
    <subcellularLocation>
        <location evidence="2">Cytoplasm</location>
    </subcellularLocation>
</comment>
<dbReference type="SMART" id="SM00863">
    <property type="entry name" value="tRNA_SAD"/>
    <property type="match status" value="1"/>
</dbReference>
<evidence type="ECO:0000256" key="2">
    <source>
        <dbReference type="ARBA" id="ARBA00004496"/>
    </source>
</evidence>
<dbReference type="Gene3D" id="3.30.980.10">
    <property type="entry name" value="Threonyl-trna Synthetase, Chain A, domain 2"/>
    <property type="match status" value="1"/>
</dbReference>
<evidence type="ECO:0000256" key="7">
    <source>
        <dbReference type="ARBA" id="ARBA00022917"/>
    </source>
</evidence>
<dbReference type="GO" id="GO:0005524">
    <property type="term" value="F:ATP binding"/>
    <property type="evidence" value="ECO:0007669"/>
    <property type="project" value="InterPro"/>
</dbReference>
<protein>
    <recommendedName>
        <fullName evidence="9">Threonyl/alanyl tRNA synthetase SAD domain-containing protein</fullName>
    </recommendedName>
</protein>
<dbReference type="GO" id="GO:0046872">
    <property type="term" value="F:metal ion binding"/>
    <property type="evidence" value="ECO:0007669"/>
    <property type="project" value="UniProtKB-KW"/>
</dbReference>
<keyword evidence="7" id="KW-0648">Protein biosynthesis</keyword>
<organism evidence="10 11">
    <name type="scientific">Ceutorhynchus assimilis</name>
    <name type="common">cabbage seed weevil</name>
    <dbReference type="NCBI Taxonomy" id="467358"/>
    <lineage>
        <taxon>Eukaryota</taxon>
        <taxon>Metazoa</taxon>
        <taxon>Ecdysozoa</taxon>
        <taxon>Arthropoda</taxon>
        <taxon>Hexapoda</taxon>
        <taxon>Insecta</taxon>
        <taxon>Pterygota</taxon>
        <taxon>Neoptera</taxon>
        <taxon>Endopterygota</taxon>
        <taxon>Coleoptera</taxon>
        <taxon>Polyphaga</taxon>
        <taxon>Cucujiformia</taxon>
        <taxon>Curculionidae</taxon>
        <taxon>Ceutorhynchinae</taxon>
        <taxon>Ceutorhynchus</taxon>
    </lineage>
</organism>
<dbReference type="PANTHER" id="PTHR43462:SF1">
    <property type="entry name" value="ALANYL-TRNA EDITING PROTEIN AARSD1"/>
    <property type="match status" value="1"/>
</dbReference>
<evidence type="ECO:0000256" key="5">
    <source>
        <dbReference type="ARBA" id="ARBA00022723"/>
    </source>
</evidence>
<name>A0A9N9MER9_9CUCU</name>
<dbReference type="OrthoDB" id="288942at2759"/>
<proteinExistence type="inferred from homology"/>
<dbReference type="FunFam" id="3.30.980.10:FF:000007">
    <property type="entry name" value="alanyl-tRNA editing protein Aarsd1"/>
    <property type="match status" value="1"/>
</dbReference>
<evidence type="ECO:0000259" key="9">
    <source>
        <dbReference type="SMART" id="SM00863"/>
    </source>
</evidence>
<dbReference type="SUPFAM" id="SSF50447">
    <property type="entry name" value="Translation proteins"/>
    <property type="match status" value="1"/>
</dbReference>
<gene>
    <name evidence="10" type="ORF">CEUTPL_LOCUS2358</name>
</gene>
<dbReference type="InterPro" id="IPR018163">
    <property type="entry name" value="Thr/Ala-tRNA-synth_IIc_edit"/>
</dbReference>
<dbReference type="GO" id="GO:0006412">
    <property type="term" value="P:translation"/>
    <property type="evidence" value="ECO:0007669"/>
    <property type="project" value="UniProtKB-KW"/>
</dbReference>
<comment type="function">
    <text evidence="8">Functions in trans to edit the amino acid moiety from incorrectly charged tRNA(Ala).</text>
</comment>
<dbReference type="GO" id="GO:0004812">
    <property type="term" value="F:aminoacyl-tRNA ligase activity"/>
    <property type="evidence" value="ECO:0007669"/>
    <property type="project" value="InterPro"/>
</dbReference>
<dbReference type="EMBL" id="OU892286">
    <property type="protein sequence ID" value="CAG9761661.1"/>
    <property type="molecule type" value="Genomic_DNA"/>
</dbReference>
<comment type="similarity">
    <text evidence="3">Belongs to the class-II aminoacyl-tRNA synthetase family. Alax-L subfamily.</text>
</comment>
<dbReference type="Gene3D" id="2.40.30.130">
    <property type="match status" value="1"/>
</dbReference>
<keyword evidence="5" id="KW-0479">Metal-binding</keyword>
<dbReference type="GO" id="GO:0043039">
    <property type="term" value="P:tRNA aminoacylation"/>
    <property type="evidence" value="ECO:0007669"/>
    <property type="project" value="InterPro"/>
</dbReference>
<dbReference type="GO" id="GO:0002196">
    <property type="term" value="F:Ser-tRNA(Ala) deacylase activity"/>
    <property type="evidence" value="ECO:0007669"/>
    <property type="project" value="TreeGrafter"/>
</dbReference>
<keyword evidence="4" id="KW-0963">Cytoplasm</keyword>
<keyword evidence="11" id="KW-1185">Reference proteome</keyword>
<evidence type="ECO:0000313" key="10">
    <source>
        <dbReference type="EMBL" id="CAG9761661.1"/>
    </source>
</evidence>
<keyword evidence="6" id="KW-0862">Zinc</keyword>